<feature type="non-terminal residue" evidence="1">
    <location>
        <position position="1"/>
    </location>
</feature>
<accession>A0ABN9VGX8</accession>
<evidence type="ECO:0000313" key="2">
    <source>
        <dbReference type="Proteomes" id="UP001189429"/>
    </source>
</evidence>
<dbReference type="Proteomes" id="UP001189429">
    <property type="component" value="Unassembled WGS sequence"/>
</dbReference>
<sequence>GVSSLGRISPWFDGMPTFAEVMPECEISATQVCQALKGAGETAPGSDGEVGVEVLVDAPQAVVAEGSDETVMREYGSGDNRLGSCEFNGSSLALFPKKPAGQDPAAGVVFAQPDTRPLMLADTSNQLLASALRYAIEPAIEGLAGASQRVIFRGRSISANAIDREASVQAAVLDDNMTYALLFDKRVALPSLEYDYLYYVLDKLGLPRGVRAAIRAFYAGQRRCLAVAGHWWEGVAIAAGTRQGRPLSPRLFVLVAEPFNRQLGAVEADHGRGRDCAACSGLHFAAAPGLHLNVAITALLPPWTRQPRAAADARRQAAPAYGAARAAHPSTYPGFEVGPAAADSGWDAPVRKFREAVCTRAGRAQGVHLATLGYGAFAIPKLQHTAPFHEAPPEWPALERWALSNGSHLRSPSICDDFQMSHQLQSLITSGPAAQLRAAIAGGGHRQRIWLDEMRNRLQRARYHAIATWDVDWRWQNWFTGGPAQRLQVEVDDLGRQGVVTGSRVLDQGLDCWPRPVTLATWRRSQKRTQASAATLLRRWHWRLIGFAALNAEPEISRPGFPA</sequence>
<protein>
    <submittedName>
        <fullName evidence="1">Uncharacterized protein</fullName>
    </submittedName>
</protein>
<organism evidence="1 2">
    <name type="scientific">Prorocentrum cordatum</name>
    <dbReference type="NCBI Taxonomy" id="2364126"/>
    <lineage>
        <taxon>Eukaryota</taxon>
        <taxon>Sar</taxon>
        <taxon>Alveolata</taxon>
        <taxon>Dinophyceae</taxon>
        <taxon>Prorocentrales</taxon>
        <taxon>Prorocentraceae</taxon>
        <taxon>Prorocentrum</taxon>
    </lineage>
</organism>
<proteinExistence type="predicted"/>
<keyword evidence="2" id="KW-1185">Reference proteome</keyword>
<gene>
    <name evidence="1" type="ORF">PCOR1329_LOCUS57634</name>
</gene>
<name>A0ABN9VGX8_9DINO</name>
<evidence type="ECO:0000313" key="1">
    <source>
        <dbReference type="EMBL" id="CAK0872046.1"/>
    </source>
</evidence>
<reference evidence="1" key="1">
    <citation type="submission" date="2023-10" db="EMBL/GenBank/DDBJ databases">
        <authorList>
            <person name="Chen Y."/>
            <person name="Shah S."/>
            <person name="Dougan E. K."/>
            <person name="Thang M."/>
            <person name="Chan C."/>
        </authorList>
    </citation>
    <scope>NUCLEOTIDE SEQUENCE [LARGE SCALE GENOMIC DNA]</scope>
</reference>
<dbReference type="EMBL" id="CAUYUJ010017127">
    <property type="protein sequence ID" value="CAK0872046.1"/>
    <property type="molecule type" value="Genomic_DNA"/>
</dbReference>
<comment type="caution">
    <text evidence="1">The sequence shown here is derived from an EMBL/GenBank/DDBJ whole genome shotgun (WGS) entry which is preliminary data.</text>
</comment>
<feature type="non-terminal residue" evidence="1">
    <location>
        <position position="563"/>
    </location>
</feature>